<feature type="chain" id="PRO_5045268037" evidence="1">
    <location>
        <begin position="29"/>
        <end position="104"/>
    </location>
</feature>
<proteinExistence type="predicted"/>
<gene>
    <name evidence="2" type="ORF">IHQ72_14035</name>
</gene>
<reference evidence="2" key="1">
    <citation type="submission" date="2020-09" db="EMBL/GenBank/DDBJ databases">
        <title>Rhizobia associated with sainfoin plants.</title>
        <authorList>
            <person name="Asharfi S."/>
            <person name="Kuzmanovic N."/>
            <person name="Bunk B."/>
            <person name="Sproeer C."/>
            <person name="Becker M."/>
            <person name="Thuenen T."/>
        </authorList>
    </citation>
    <scope>NUCLEOTIDE SEQUENCE</scope>
    <source>
        <strain evidence="2">OM4</strain>
    </source>
</reference>
<dbReference type="RefSeq" id="WP_258122984.1">
    <property type="nucleotide sequence ID" value="NZ_CP062229.1"/>
</dbReference>
<dbReference type="Proteomes" id="UP001058098">
    <property type="component" value="Chromosome"/>
</dbReference>
<sequence>MKLSYIGIMPVAAIVICVNAFVSTAAHANSVAFDHGYQMAAYLFCSQSIYNDKRFGDFIVENMKYDKTKEYKRGVAALKAALKGNRPSKVCFDAARASGSWTAR</sequence>
<evidence type="ECO:0000256" key="1">
    <source>
        <dbReference type="SAM" id="SignalP"/>
    </source>
</evidence>
<organism evidence="2 3">
    <name type="scientific">Mesorhizobium onobrychidis</name>
    <dbReference type="NCBI Taxonomy" id="2775404"/>
    <lineage>
        <taxon>Bacteria</taxon>
        <taxon>Pseudomonadati</taxon>
        <taxon>Pseudomonadota</taxon>
        <taxon>Alphaproteobacteria</taxon>
        <taxon>Hyphomicrobiales</taxon>
        <taxon>Phyllobacteriaceae</taxon>
        <taxon>Mesorhizobium</taxon>
    </lineage>
</organism>
<accession>A0ABY5R5H8</accession>
<dbReference type="EMBL" id="CP062229">
    <property type="protein sequence ID" value="UVC18099.1"/>
    <property type="molecule type" value="Genomic_DNA"/>
</dbReference>
<evidence type="ECO:0000313" key="3">
    <source>
        <dbReference type="Proteomes" id="UP001058098"/>
    </source>
</evidence>
<keyword evidence="1" id="KW-0732">Signal</keyword>
<name>A0ABY5R5H8_9HYPH</name>
<protein>
    <submittedName>
        <fullName evidence="2">Uncharacterized protein</fullName>
    </submittedName>
</protein>
<keyword evidence="3" id="KW-1185">Reference proteome</keyword>
<evidence type="ECO:0000313" key="2">
    <source>
        <dbReference type="EMBL" id="UVC18099.1"/>
    </source>
</evidence>
<feature type="signal peptide" evidence="1">
    <location>
        <begin position="1"/>
        <end position="28"/>
    </location>
</feature>